<dbReference type="InterPro" id="IPR013785">
    <property type="entry name" value="Aldolase_TIM"/>
</dbReference>
<dbReference type="AlphaFoldDB" id="D7BHJ5"/>
<dbReference type="eggNOG" id="COG3010">
    <property type="taxonomic scope" value="Bacteria"/>
</dbReference>
<dbReference type="OrthoDB" id="9781704at2"/>
<dbReference type="InterPro" id="IPR007260">
    <property type="entry name" value="NanE"/>
</dbReference>
<evidence type="ECO:0000256" key="6">
    <source>
        <dbReference type="HAMAP-Rule" id="MF_01235"/>
    </source>
</evidence>
<dbReference type="GO" id="GO:0047465">
    <property type="term" value="F:N-acylglucosamine-6-phosphate 2-epimerase activity"/>
    <property type="evidence" value="ECO:0007669"/>
    <property type="project" value="UniProtKB-EC"/>
</dbReference>
<protein>
    <recommendedName>
        <fullName evidence="6">Putative N-acetylmannosamine-6-phosphate 2-epimerase</fullName>
        <ecNumber evidence="6">5.1.3.9</ecNumber>
    </recommendedName>
    <alternativeName>
        <fullName evidence="6">ManNAc-6-P epimerase</fullName>
    </alternativeName>
</protein>
<keyword evidence="5 6" id="KW-0119">Carbohydrate metabolism</keyword>
<comment type="catalytic activity">
    <reaction evidence="1 6">
        <text>an N-acyl-D-glucosamine 6-phosphate = an N-acyl-D-mannosamine 6-phosphate</text>
        <dbReference type="Rhea" id="RHEA:23932"/>
        <dbReference type="ChEBI" id="CHEBI:57599"/>
        <dbReference type="ChEBI" id="CHEBI:57666"/>
        <dbReference type="EC" id="5.1.3.9"/>
    </reaction>
</comment>
<comment type="function">
    <text evidence="2 6">Converts N-acetylmannosamine-6-phosphate (ManNAc-6-P) to N-acetylglucosamine-6-phosphate (GlcNAc-6-P).</text>
</comment>
<dbReference type="PANTHER" id="PTHR36204">
    <property type="entry name" value="N-ACETYLMANNOSAMINE-6-PHOSPHATE 2-EPIMERASE-RELATED"/>
    <property type="match status" value="1"/>
</dbReference>
<evidence type="ECO:0000256" key="1">
    <source>
        <dbReference type="ARBA" id="ARBA00000056"/>
    </source>
</evidence>
<dbReference type="InterPro" id="IPR011060">
    <property type="entry name" value="RibuloseP-bd_barrel"/>
</dbReference>
<proteinExistence type="inferred from homology"/>
<gene>
    <name evidence="6" type="primary">nanE</name>
    <name evidence="7" type="ordered locus">Mesil_0291</name>
</gene>
<evidence type="ECO:0000313" key="7">
    <source>
        <dbReference type="EMBL" id="ADH62233.1"/>
    </source>
</evidence>
<dbReference type="SUPFAM" id="SSF51366">
    <property type="entry name" value="Ribulose-phoshate binding barrel"/>
    <property type="match status" value="1"/>
</dbReference>
<comment type="pathway">
    <text evidence="3 6">Amino-sugar metabolism; N-acetylneuraminate degradation; D-fructose 6-phosphate from N-acetylneuraminate: step 3/5.</text>
</comment>
<dbReference type="GO" id="GO:0006053">
    <property type="term" value="P:N-acetylmannosamine catabolic process"/>
    <property type="evidence" value="ECO:0007669"/>
    <property type="project" value="TreeGrafter"/>
</dbReference>
<evidence type="ECO:0000256" key="3">
    <source>
        <dbReference type="ARBA" id="ARBA00005081"/>
    </source>
</evidence>
<reference evidence="7 8" key="1">
    <citation type="journal article" date="2010" name="Stand. Genomic Sci.">
        <title>Complete genome sequence of Meiothermus silvanus type strain (VI-R2).</title>
        <authorList>
            <person name="Sikorski J."/>
            <person name="Tindall B.J."/>
            <person name="Lowry S."/>
            <person name="Lucas S."/>
            <person name="Nolan M."/>
            <person name="Copeland A."/>
            <person name="Glavina Del Rio T."/>
            <person name="Tice H."/>
            <person name="Cheng J.F."/>
            <person name="Han C."/>
            <person name="Pitluck S."/>
            <person name="Liolios K."/>
            <person name="Ivanova N."/>
            <person name="Mavromatis K."/>
            <person name="Mikhailova N."/>
            <person name="Pati A."/>
            <person name="Goodwin L."/>
            <person name="Chen A."/>
            <person name="Palaniappan K."/>
            <person name="Land M."/>
            <person name="Hauser L."/>
            <person name="Chang Y.J."/>
            <person name="Jeffries C.D."/>
            <person name="Rohde M."/>
            <person name="Goker M."/>
            <person name="Woyke T."/>
            <person name="Bristow J."/>
            <person name="Eisen J.A."/>
            <person name="Markowitz V."/>
            <person name="Hugenholtz P."/>
            <person name="Kyrpides N.C."/>
            <person name="Klenk H.P."/>
            <person name="Lapidus A."/>
        </authorList>
    </citation>
    <scope>NUCLEOTIDE SEQUENCE [LARGE SCALE GENOMIC DNA]</scope>
    <source>
        <strain evidence="8">ATCC 700542 / DSM 9946 / VI-R2</strain>
    </source>
</reference>
<dbReference type="KEGG" id="msv:Mesil_0291"/>
<dbReference type="PANTHER" id="PTHR36204:SF1">
    <property type="entry name" value="N-ACETYLMANNOSAMINE-6-PHOSPHATE 2-EPIMERASE-RELATED"/>
    <property type="match status" value="1"/>
</dbReference>
<dbReference type="Gene3D" id="3.20.20.70">
    <property type="entry name" value="Aldolase class I"/>
    <property type="match status" value="1"/>
</dbReference>
<evidence type="ECO:0000313" key="8">
    <source>
        <dbReference type="Proteomes" id="UP000001916"/>
    </source>
</evidence>
<dbReference type="Proteomes" id="UP000001916">
    <property type="component" value="Chromosome"/>
</dbReference>
<keyword evidence="4 6" id="KW-0413">Isomerase</keyword>
<dbReference type="RefSeq" id="WP_013156840.1">
    <property type="nucleotide sequence ID" value="NC_014212.1"/>
</dbReference>
<dbReference type="UniPathway" id="UPA00629">
    <property type="reaction ID" value="UER00682"/>
</dbReference>
<dbReference type="HOGENOM" id="CLU_086300_1_0_0"/>
<dbReference type="EMBL" id="CP002042">
    <property type="protein sequence ID" value="ADH62233.1"/>
    <property type="molecule type" value="Genomic_DNA"/>
</dbReference>
<dbReference type="CDD" id="cd04729">
    <property type="entry name" value="NanE"/>
    <property type="match status" value="1"/>
</dbReference>
<dbReference type="GO" id="GO:0005829">
    <property type="term" value="C:cytosol"/>
    <property type="evidence" value="ECO:0007669"/>
    <property type="project" value="TreeGrafter"/>
</dbReference>
<dbReference type="STRING" id="526227.Mesil_0291"/>
<evidence type="ECO:0000256" key="4">
    <source>
        <dbReference type="ARBA" id="ARBA00023235"/>
    </source>
</evidence>
<dbReference type="NCBIfam" id="NF002231">
    <property type="entry name" value="PRK01130.1"/>
    <property type="match status" value="1"/>
</dbReference>
<sequence length="226" mass="23978">MHPTVAKLQHKLIVSCQARADTPLHGPRFMAAMAEAAERGGAGGIRANGAEDIRAIRAVTQLPIIGIDKRLDPQGNVIITPDLESARRVVEAGADLVALSCAFYQRPSLPELHTLIREIQDELGVPVMADCSTLEEGLWAAEAGADLVASTLSGYTPATQGLHQGPDLELVADLARQARVPVVAEGRIWTPQEARAALEAGAYAVVVGTAITNPTEITRRFVEALL</sequence>
<dbReference type="HAMAP" id="MF_01235">
    <property type="entry name" value="ManNAc6P_epimer"/>
    <property type="match status" value="1"/>
</dbReference>
<name>D7BHJ5_ALLS1</name>
<evidence type="ECO:0000256" key="2">
    <source>
        <dbReference type="ARBA" id="ARBA00002147"/>
    </source>
</evidence>
<evidence type="ECO:0000256" key="5">
    <source>
        <dbReference type="ARBA" id="ARBA00023277"/>
    </source>
</evidence>
<keyword evidence="8" id="KW-1185">Reference proteome</keyword>
<dbReference type="GO" id="GO:0019262">
    <property type="term" value="P:N-acetylneuraminate catabolic process"/>
    <property type="evidence" value="ECO:0007669"/>
    <property type="project" value="UniProtKB-UniRule"/>
</dbReference>
<dbReference type="Pfam" id="PF04131">
    <property type="entry name" value="NanE"/>
    <property type="match status" value="1"/>
</dbReference>
<organism evidence="7 8">
    <name type="scientific">Allomeiothermus silvanus (strain ATCC 700542 / DSM 9946 / NBRC 106475 / NCIMB 13440 / VI-R2)</name>
    <name type="common">Thermus silvanus</name>
    <dbReference type="NCBI Taxonomy" id="526227"/>
    <lineage>
        <taxon>Bacteria</taxon>
        <taxon>Thermotogati</taxon>
        <taxon>Deinococcota</taxon>
        <taxon>Deinococci</taxon>
        <taxon>Thermales</taxon>
        <taxon>Thermaceae</taxon>
        <taxon>Allomeiothermus</taxon>
    </lineage>
</organism>
<accession>D7BHJ5</accession>
<comment type="similarity">
    <text evidence="6">Belongs to the NanE family.</text>
</comment>
<dbReference type="GO" id="GO:0005975">
    <property type="term" value="P:carbohydrate metabolic process"/>
    <property type="evidence" value="ECO:0007669"/>
    <property type="project" value="UniProtKB-UniRule"/>
</dbReference>
<dbReference type="EC" id="5.1.3.9" evidence="6"/>